<accession>A5DDC4</accession>
<dbReference type="RefSeq" id="XP_001485604.2">
    <property type="nucleotide sequence ID" value="XM_001485554.1"/>
</dbReference>
<dbReference type="HOGENOM" id="CLU_601450_0_0_1"/>
<keyword evidence="2" id="KW-1185">Reference proteome</keyword>
<dbReference type="KEGG" id="pgu:PGUG_01275"/>
<dbReference type="AlphaFoldDB" id="A5DDC4"/>
<proteinExistence type="predicted"/>
<dbReference type="InParanoid" id="A5DDC4"/>
<dbReference type="OrthoDB" id="10399909at2759"/>
<name>A5DDC4_PICGU</name>
<reference evidence="1 2" key="1">
    <citation type="journal article" date="2009" name="Nature">
        <title>Evolution of pathogenicity and sexual reproduction in eight Candida genomes.</title>
        <authorList>
            <person name="Butler G."/>
            <person name="Rasmussen M.D."/>
            <person name="Lin M.F."/>
            <person name="Santos M.A."/>
            <person name="Sakthikumar S."/>
            <person name="Munro C.A."/>
            <person name="Rheinbay E."/>
            <person name="Grabherr M."/>
            <person name="Forche A."/>
            <person name="Reedy J.L."/>
            <person name="Agrafioti I."/>
            <person name="Arnaud M.B."/>
            <person name="Bates S."/>
            <person name="Brown A.J."/>
            <person name="Brunke S."/>
            <person name="Costanzo M.C."/>
            <person name="Fitzpatrick D.A."/>
            <person name="de Groot P.W."/>
            <person name="Harris D."/>
            <person name="Hoyer L.L."/>
            <person name="Hube B."/>
            <person name="Klis F.M."/>
            <person name="Kodira C."/>
            <person name="Lennard N."/>
            <person name="Logue M.E."/>
            <person name="Martin R."/>
            <person name="Neiman A.M."/>
            <person name="Nikolaou E."/>
            <person name="Quail M.A."/>
            <person name="Quinn J."/>
            <person name="Santos M.C."/>
            <person name="Schmitzberger F.F."/>
            <person name="Sherlock G."/>
            <person name="Shah P."/>
            <person name="Silverstein K.A."/>
            <person name="Skrzypek M.S."/>
            <person name="Soll D."/>
            <person name="Staggs R."/>
            <person name="Stansfield I."/>
            <person name="Stumpf M.P."/>
            <person name="Sudbery P.E."/>
            <person name="Srikantha T."/>
            <person name="Zeng Q."/>
            <person name="Berman J."/>
            <person name="Berriman M."/>
            <person name="Heitman J."/>
            <person name="Gow N.A."/>
            <person name="Lorenz M.C."/>
            <person name="Birren B.W."/>
            <person name="Kellis M."/>
            <person name="Cuomo C.A."/>
        </authorList>
    </citation>
    <scope>NUCLEOTIDE SEQUENCE [LARGE SCALE GENOMIC DNA]</scope>
    <source>
        <strain evidence="2">ATCC 6260 / CBS 566 / DSM 6381 / JCM 1539 / NBRC 10279 / NRRL Y-324</strain>
    </source>
</reference>
<dbReference type="Proteomes" id="UP000001997">
    <property type="component" value="Unassembled WGS sequence"/>
</dbReference>
<gene>
    <name evidence="1" type="ORF">PGUG_01275</name>
</gene>
<protein>
    <recommendedName>
        <fullName evidence="3">F-box domain-containing protein</fullName>
    </recommendedName>
</protein>
<sequence length="455" mass="50943">MPTTFESLPPGVLYEIIGATERKSVICMAQTSRTMYRTLIPKLYQRICYYPVSPQQWKYQNDRITNKKSIFQTEEQWHQIMHALERNAWLQPLVEEIDVRYAPAQWVVVPPQYHKIIAGCINMRRVWLPPSIRVAEVASRWTRLENADTDNFVGWDHVSKLRELIVGNSAVVLGRELAANVETLELDVSNLDVIDLIGTLEFKRLRVLKVTLRPHRGLKRLVGVVNRLLAATVTTLMVVLDDIHDDIHDDVGHGHVHHSDVHDDAYTDVHHALLALYCEAKLIRARRSMHEGLQAVSIIAKNASPPKSDDDVNATVIMTIAAILSTIDWSITKVWIHLENFNDIGPLAELVQVGAARITVGVTTPRVLAETNCTSTGSSEIDLSHYAYLSTATEVATDTDIGSRSGINGADCDNNDAMKIGGRRGAASNAILVPQVVLLYPPWECPFYDDQVNQQ</sequence>
<dbReference type="GeneID" id="5128275"/>
<evidence type="ECO:0008006" key="3">
    <source>
        <dbReference type="Google" id="ProtNLM"/>
    </source>
</evidence>
<dbReference type="EMBL" id="CH408156">
    <property type="protein sequence ID" value="EDK37177.2"/>
    <property type="molecule type" value="Genomic_DNA"/>
</dbReference>
<organism evidence="1 2">
    <name type="scientific">Meyerozyma guilliermondii (strain ATCC 6260 / CBS 566 / DSM 6381 / JCM 1539 / NBRC 10279 / NRRL Y-324)</name>
    <name type="common">Yeast</name>
    <name type="synonym">Candida guilliermondii</name>
    <dbReference type="NCBI Taxonomy" id="294746"/>
    <lineage>
        <taxon>Eukaryota</taxon>
        <taxon>Fungi</taxon>
        <taxon>Dikarya</taxon>
        <taxon>Ascomycota</taxon>
        <taxon>Saccharomycotina</taxon>
        <taxon>Pichiomycetes</taxon>
        <taxon>Debaryomycetaceae</taxon>
        <taxon>Meyerozyma</taxon>
    </lineage>
</organism>
<evidence type="ECO:0000313" key="2">
    <source>
        <dbReference type="Proteomes" id="UP000001997"/>
    </source>
</evidence>
<evidence type="ECO:0000313" key="1">
    <source>
        <dbReference type="EMBL" id="EDK37177.2"/>
    </source>
</evidence>